<evidence type="ECO:0000313" key="2">
    <source>
        <dbReference type="EMBL" id="CAB4193812.1"/>
    </source>
</evidence>
<accession>A0A6J5Q1L7</accession>
<sequence length="62" mass="7426">MKRLVENFREFLDLAKINQGPDGWSIYSANPRKKKKLNNHLRRYRLGRLEMKESDLSNHTPN</sequence>
<gene>
    <name evidence="2" type="ORF">UFOVP1247_183</name>
    <name evidence="1" type="ORF">UFOVP970_223</name>
</gene>
<evidence type="ECO:0000313" key="1">
    <source>
        <dbReference type="EMBL" id="CAB4175491.1"/>
    </source>
</evidence>
<organism evidence="1">
    <name type="scientific">uncultured Caudovirales phage</name>
    <dbReference type="NCBI Taxonomy" id="2100421"/>
    <lineage>
        <taxon>Viruses</taxon>
        <taxon>Duplodnaviria</taxon>
        <taxon>Heunggongvirae</taxon>
        <taxon>Uroviricota</taxon>
        <taxon>Caudoviricetes</taxon>
        <taxon>Peduoviridae</taxon>
        <taxon>Maltschvirus</taxon>
        <taxon>Maltschvirus maltsch</taxon>
    </lineage>
</organism>
<name>A0A6J5Q1L7_9CAUD</name>
<dbReference type="EMBL" id="LR797195">
    <property type="protein sequence ID" value="CAB4193812.1"/>
    <property type="molecule type" value="Genomic_DNA"/>
</dbReference>
<proteinExistence type="predicted"/>
<reference evidence="1" key="1">
    <citation type="submission" date="2020-05" db="EMBL/GenBank/DDBJ databases">
        <authorList>
            <person name="Chiriac C."/>
            <person name="Salcher M."/>
            <person name="Ghai R."/>
            <person name="Kavagutti S V."/>
        </authorList>
    </citation>
    <scope>NUCLEOTIDE SEQUENCE</scope>
</reference>
<protein>
    <submittedName>
        <fullName evidence="1">Uncharacterized protein</fullName>
    </submittedName>
</protein>
<dbReference type="EMBL" id="LR796916">
    <property type="protein sequence ID" value="CAB4175491.1"/>
    <property type="molecule type" value="Genomic_DNA"/>
</dbReference>